<reference evidence="3" key="2">
    <citation type="submission" date="2021-09" db="EMBL/GenBank/DDBJ databases">
        <authorList>
            <person name="Gilroy R."/>
        </authorList>
    </citation>
    <scope>NUCLEOTIDE SEQUENCE</scope>
    <source>
        <strain evidence="3">CHK173-2145</strain>
    </source>
</reference>
<keyword evidence="2 3" id="KW-0560">Oxidoreductase</keyword>
<accession>A0A921EZA3</accession>
<dbReference type="PROSITE" id="PS00061">
    <property type="entry name" value="ADH_SHORT"/>
    <property type="match status" value="1"/>
</dbReference>
<dbReference type="GO" id="GO:0047936">
    <property type="term" value="F:glucose 1-dehydrogenase [NAD(P)+] activity"/>
    <property type="evidence" value="ECO:0007669"/>
    <property type="project" value="UniProtKB-EC"/>
</dbReference>
<dbReference type="Pfam" id="PF13561">
    <property type="entry name" value="adh_short_C2"/>
    <property type="match status" value="1"/>
</dbReference>
<dbReference type="InterPro" id="IPR002347">
    <property type="entry name" value="SDR_fam"/>
</dbReference>
<sequence>MADLSGKTALVTGGTSGIGTAIVENFINNGAKVVFTGRNVEAGQKIQDQLGENAYFIKQDVSDAEAWPKVVSEGEQHFSTSFDILVNNAGIAIQSSIEDVSVADYDKVVKINQYGVFYGMKYTLPSLKKNGNGSIINISSVAGMAGFADLSGYVSSKWAVRGMSKGAALEFTKYGVRVNSVHPGVIKTPILDTTSEESLKATESAIPMGRVGRPAELANMVSFLASDEASYATGQEFVVDGGLTTP</sequence>
<dbReference type="NCBIfam" id="NF005559">
    <property type="entry name" value="PRK07231.1"/>
    <property type="match status" value="1"/>
</dbReference>
<gene>
    <name evidence="3" type="ORF">K8U88_04995</name>
</gene>
<dbReference type="AlphaFoldDB" id="A0A921EZA3"/>
<dbReference type="PRINTS" id="PR00080">
    <property type="entry name" value="SDRFAMILY"/>
</dbReference>
<evidence type="ECO:0000256" key="1">
    <source>
        <dbReference type="ARBA" id="ARBA00006484"/>
    </source>
</evidence>
<dbReference type="PANTHER" id="PTHR43639">
    <property type="entry name" value="OXIDOREDUCTASE, SHORT-CHAIN DEHYDROGENASE/REDUCTASE FAMILY (AFU_ORTHOLOGUE AFUA_5G02870)"/>
    <property type="match status" value="1"/>
</dbReference>
<dbReference type="FunFam" id="3.40.50.720:FF:000084">
    <property type="entry name" value="Short-chain dehydrogenase reductase"/>
    <property type="match status" value="1"/>
</dbReference>
<evidence type="ECO:0000313" key="3">
    <source>
        <dbReference type="EMBL" id="HJE86927.1"/>
    </source>
</evidence>
<dbReference type="GO" id="GO:0008206">
    <property type="term" value="P:bile acid metabolic process"/>
    <property type="evidence" value="ECO:0007669"/>
    <property type="project" value="UniProtKB-ARBA"/>
</dbReference>
<dbReference type="InterPro" id="IPR020904">
    <property type="entry name" value="Sc_DH/Rdtase_CS"/>
</dbReference>
<evidence type="ECO:0000313" key="4">
    <source>
        <dbReference type="Proteomes" id="UP000721920"/>
    </source>
</evidence>
<protein>
    <submittedName>
        <fullName evidence="3">Glucose 1-dehydrogenase</fullName>
        <ecNumber evidence="3">1.1.1.47</ecNumber>
    </submittedName>
</protein>
<name>A0A921EZA3_9LACO</name>
<comment type="similarity">
    <text evidence="1">Belongs to the short-chain dehydrogenases/reductases (SDR) family.</text>
</comment>
<dbReference type="InterPro" id="IPR036291">
    <property type="entry name" value="NAD(P)-bd_dom_sf"/>
</dbReference>
<dbReference type="EMBL" id="DYXN01000072">
    <property type="protein sequence ID" value="HJE86927.1"/>
    <property type="molecule type" value="Genomic_DNA"/>
</dbReference>
<proteinExistence type="inferred from homology"/>
<dbReference type="Proteomes" id="UP000721920">
    <property type="component" value="Unassembled WGS sequence"/>
</dbReference>
<organism evidence="3 4">
    <name type="scientific">Levilactobacillus hammesii</name>
    <dbReference type="NCBI Taxonomy" id="267633"/>
    <lineage>
        <taxon>Bacteria</taxon>
        <taxon>Bacillati</taxon>
        <taxon>Bacillota</taxon>
        <taxon>Bacilli</taxon>
        <taxon>Lactobacillales</taxon>
        <taxon>Lactobacillaceae</taxon>
        <taxon>Levilactobacillus</taxon>
    </lineage>
</organism>
<evidence type="ECO:0000256" key="2">
    <source>
        <dbReference type="ARBA" id="ARBA00023002"/>
    </source>
</evidence>
<dbReference type="PANTHER" id="PTHR43639:SF1">
    <property type="entry name" value="SHORT-CHAIN DEHYDROGENASE_REDUCTASE FAMILY PROTEIN"/>
    <property type="match status" value="1"/>
</dbReference>
<dbReference type="SUPFAM" id="SSF51735">
    <property type="entry name" value="NAD(P)-binding Rossmann-fold domains"/>
    <property type="match status" value="1"/>
</dbReference>
<dbReference type="Gene3D" id="3.40.50.720">
    <property type="entry name" value="NAD(P)-binding Rossmann-like Domain"/>
    <property type="match status" value="1"/>
</dbReference>
<dbReference type="EC" id="1.1.1.47" evidence="3"/>
<dbReference type="PRINTS" id="PR00081">
    <property type="entry name" value="GDHRDH"/>
</dbReference>
<reference evidence="3" key="1">
    <citation type="journal article" date="2021" name="PeerJ">
        <title>Extensive microbial diversity within the chicken gut microbiome revealed by metagenomics and culture.</title>
        <authorList>
            <person name="Gilroy R."/>
            <person name="Ravi A."/>
            <person name="Getino M."/>
            <person name="Pursley I."/>
            <person name="Horton D.L."/>
            <person name="Alikhan N.F."/>
            <person name="Baker D."/>
            <person name="Gharbi K."/>
            <person name="Hall N."/>
            <person name="Watson M."/>
            <person name="Adriaenssens E.M."/>
            <person name="Foster-Nyarko E."/>
            <person name="Jarju S."/>
            <person name="Secka A."/>
            <person name="Antonio M."/>
            <person name="Oren A."/>
            <person name="Chaudhuri R.R."/>
            <person name="La Ragione R."/>
            <person name="Hildebrand F."/>
            <person name="Pallen M.J."/>
        </authorList>
    </citation>
    <scope>NUCLEOTIDE SEQUENCE</scope>
    <source>
        <strain evidence="3">CHK173-2145</strain>
    </source>
</reference>
<comment type="caution">
    <text evidence="3">The sequence shown here is derived from an EMBL/GenBank/DDBJ whole genome shotgun (WGS) entry which is preliminary data.</text>
</comment>